<gene>
    <name evidence="1" type="ORF">CH333_10320</name>
</gene>
<dbReference type="AlphaFoldDB" id="A0A235BMN7"/>
<dbReference type="InterPro" id="IPR012657">
    <property type="entry name" value="23S_rRNA-intervening_sequence"/>
</dbReference>
<dbReference type="InterPro" id="IPR036583">
    <property type="entry name" value="23S_rRNA_IVS_sf"/>
</dbReference>
<dbReference type="Pfam" id="PF05635">
    <property type="entry name" value="23S_rRNA_IVP"/>
    <property type="match status" value="1"/>
</dbReference>
<dbReference type="PANTHER" id="PTHR38471:SF2">
    <property type="entry name" value="FOUR HELIX BUNDLE PROTEIN"/>
    <property type="match status" value="1"/>
</dbReference>
<dbReference type="SUPFAM" id="SSF158446">
    <property type="entry name" value="IVS-encoded protein-like"/>
    <property type="match status" value="1"/>
</dbReference>
<dbReference type="EMBL" id="NOZQ01000222">
    <property type="protein sequence ID" value="OYD13720.1"/>
    <property type="molecule type" value="Genomic_DNA"/>
</dbReference>
<evidence type="ECO:0000313" key="1">
    <source>
        <dbReference type="EMBL" id="OYD13720.1"/>
    </source>
</evidence>
<dbReference type="Gene3D" id="1.20.1440.60">
    <property type="entry name" value="23S rRNA-intervening sequence"/>
    <property type="match status" value="1"/>
</dbReference>
<protein>
    <recommendedName>
        <fullName evidence="3">Four helix bundle protein</fullName>
    </recommendedName>
</protein>
<reference evidence="1 2" key="1">
    <citation type="submission" date="2017-07" db="EMBL/GenBank/DDBJ databases">
        <title>Recovery of genomes from metagenomes via a dereplication, aggregation, and scoring strategy.</title>
        <authorList>
            <person name="Sieber C.M."/>
            <person name="Probst A.J."/>
            <person name="Sharrar A."/>
            <person name="Thomas B.C."/>
            <person name="Hess M."/>
            <person name="Tringe S.G."/>
            <person name="Banfield J.F."/>
        </authorList>
    </citation>
    <scope>NUCLEOTIDE SEQUENCE [LARGE SCALE GENOMIC DNA]</scope>
    <source>
        <strain evidence="1">JGI_Cruoil_03_44_89</strain>
    </source>
</reference>
<name>A0A235BMN7_UNCW3</name>
<dbReference type="NCBIfam" id="TIGR02436">
    <property type="entry name" value="four helix bundle protein"/>
    <property type="match status" value="1"/>
</dbReference>
<organism evidence="1 2">
    <name type="scientific">candidate division WOR-3 bacterium JGI_Cruoil_03_44_89</name>
    <dbReference type="NCBI Taxonomy" id="1973748"/>
    <lineage>
        <taxon>Bacteria</taxon>
        <taxon>Bacteria division WOR-3</taxon>
    </lineage>
</organism>
<evidence type="ECO:0008006" key="3">
    <source>
        <dbReference type="Google" id="ProtNLM"/>
    </source>
</evidence>
<sequence>MSANIAEGYGRGTPGEFQQFLRYSRGSSAEADNWLFKATRQNLISRERYGEYQELFERLNKMIGSFIGKLRTQSKR</sequence>
<dbReference type="PANTHER" id="PTHR38471">
    <property type="entry name" value="FOUR HELIX BUNDLE PROTEIN"/>
    <property type="match status" value="1"/>
</dbReference>
<evidence type="ECO:0000313" key="2">
    <source>
        <dbReference type="Proteomes" id="UP000215215"/>
    </source>
</evidence>
<dbReference type="Proteomes" id="UP000215215">
    <property type="component" value="Unassembled WGS sequence"/>
</dbReference>
<comment type="caution">
    <text evidence="1">The sequence shown here is derived from an EMBL/GenBank/DDBJ whole genome shotgun (WGS) entry which is preliminary data.</text>
</comment>
<proteinExistence type="predicted"/>
<accession>A0A235BMN7</accession>